<dbReference type="RefSeq" id="WP_160500096.1">
    <property type="nucleotide sequence ID" value="NZ_WUBI01000004.1"/>
</dbReference>
<evidence type="ECO:0000256" key="2">
    <source>
        <dbReference type="ARBA" id="ARBA00022563"/>
    </source>
</evidence>
<evidence type="ECO:0000256" key="3">
    <source>
        <dbReference type="ARBA" id="ARBA00022598"/>
    </source>
</evidence>
<dbReference type="Gene3D" id="3.40.50.300">
    <property type="entry name" value="P-loop containing nucleotide triphosphate hydrolases"/>
    <property type="match status" value="1"/>
</dbReference>
<evidence type="ECO:0000256" key="1">
    <source>
        <dbReference type="ARBA" id="ARBA00004777"/>
    </source>
</evidence>
<dbReference type="Proteomes" id="UP000460318">
    <property type="component" value="Unassembled WGS sequence"/>
</dbReference>
<keyword evidence="5 8" id="KW-0067">ATP-binding</keyword>
<gene>
    <name evidence="8" type="primary">fhs</name>
    <name evidence="9" type="ORF">GRF59_23215</name>
</gene>
<protein>
    <recommendedName>
        <fullName evidence="8">Formate--tetrahydrofolate ligase</fullName>
        <ecNumber evidence="8">6.3.4.3</ecNumber>
    </recommendedName>
    <alternativeName>
        <fullName evidence="8">Formyltetrahydrofolate synthetase</fullName>
        <shortName evidence="8">FHS</shortName>
        <shortName evidence="8">FTHFS</shortName>
    </alternativeName>
</protein>
<dbReference type="SUPFAM" id="SSF52540">
    <property type="entry name" value="P-loop containing nucleoside triphosphate hydrolases"/>
    <property type="match status" value="1"/>
</dbReference>
<dbReference type="InterPro" id="IPR020628">
    <property type="entry name" value="Formate_THF_ligase_CS"/>
</dbReference>
<proteinExistence type="inferred from homology"/>
<comment type="catalytic activity">
    <reaction evidence="6 8">
        <text>(6S)-5,6,7,8-tetrahydrofolate + formate + ATP = (6R)-10-formyltetrahydrofolate + ADP + phosphate</text>
        <dbReference type="Rhea" id="RHEA:20221"/>
        <dbReference type="ChEBI" id="CHEBI:15740"/>
        <dbReference type="ChEBI" id="CHEBI:30616"/>
        <dbReference type="ChEBI" id="CHEBI:43474"/>
        <dbReference type="ChEBI" id="CHEBI:57453"/>
        <dbReference type="ChEBI" id="CHEBI:195366"/>
        <dbReference type="ChEBI" id="CHEBI:456216"/>
        <dbReference type="EC" id="6.3.4.3"/>
    </reaction>
</comment>
<dbReference type="FunFam" id="3.30.1510.10:FF:000001">
    <property type="entry name" value="Formate--tetrahydrofolate ligase"/>
    <property type="match status" value="1"/>
</dbReference>
<dbReference type="Gene3D" id="3.30.1510.10">
    <property type="entry name" value="Domain 2, N(10)-formyltetrahydrofolate synthetase"/>
    <property type="match status" value="1"/>
</dbReference>
<sequence length="543" mass="57667">MKPIREVAGSIGVREEELELYGRYKAKLSPALYERVKTHPDGKLVLVTAMNPTPAGEGKTLTTIGLAQALNVIGHRTVAALREPSLGPCFGMKGGATGSGKAQIIPAEDINLHFTGDLHAITSAHNLLAAMIDNHIFHGNTLRLNPQRIVWKRAMDMNDRSLRGIVTGLGDGNGAVREGGFLITTASEVMAVLCLSESIMDLKERLGRIIIGYNQEGEAVTASQLEAVEAMTILLKDAIKPNMVQTLEGTPVIVHGGPFANIAHGCSSVIGTRLALKLGKIVVTEAGFGADLGAEKFLDIKCRQAGLNPAAAVLVVTVKALKYNGGAAKDKLHEPDMKALVDGLANMKRHVENLKKFGVPAVVAVNHFADDLQDEVNRVLAECQEMHVPAAVSNVWAEGGAGGIELAEALVKLLGEEASGYRPLYGLDIDMRSKIATIVREIYRGADVAYSPAAVRSLADIEKQGYGNVPVCMAKTQYSFSDQPRLLGAPVGFTVQVREISLSAGAGFAVVQTGSIMTMPGLPKSPAAVHMSMDEEGRISGMF</sequence>
<comment type="similarity">
    <text evidence="7 8">Belongs to the formate--tetrahydrofolate ligase family.</text>
</comment>
<comment type="caution">
    <text evidence="9">The sequence shown here is derived from an EMBL/GenBank/DDBJ whole genome shotgun (WGS) entry which is preliminary data.</text>
</comment>
<keyword evidence="10" id="KW-1185">Reference proteome</keyword>
<evidence type="ECO:0000313" key="10">
    <source>
        <dbReference type="Proteomes" id="UP000460318"/>
    </source>
</evidence>
<dbReference type="NCBIfam" id="NF010030">
    <property type="entry name" value="PRK13505.1"/>
    <property type="match status" value="1"/>
</dbReference>
<evidence type="ECO:0000256" key="5">
    <source>
        <dbReference type="ARBA" id="ARBA00022840"/>
    </source>
</evidence>
<dbReference type="InterPro" id="IPR027417">
    <property type="entry name" value="P-loop_NTPase"/>
</dbReference>
<dbReference type="GO" id="GO:0005524">
    <property type="term" value="F:ATP binding"/>
    <property type="evidence" value="ECO:0007669"/>
    <property type="project" value="UniProtKB-UniRule"/>
</dbReference>
<dbReference type="EMBL" id="WUBI01000004">
    <property type="protein sequence ID" value="MWV46520.1"/>
    <property type="molecule type" value="Genomic_DNA"/>
</dbReference>
<keyword evidence="3 8" id="KW-0436">Ligase</keyword>
<evidence type="ECO:0000256" key="8">
    <source>
        <dbReference type="HAMAP-Rule" id="MF_01543"/>
    </source>
</evidence>
<dbReference type="UniPathway" id="UPA00193"/>
<dbReference type="FunFam" id="3.10.410.10:FF:000001">
    <property type="entry name" value="Putative formate--tetrahydrofolate ligase"/>
    <property type="match status" value="1"/>
</dbReference>
<dbReference type="Pfam" id="PF01268">
    <property type="entry name" value="FTHFS"/>
    <property type="match status" value="1"/>
</dbReference>
<dbReference type="EC" id="6.3.4.3" evidence="8"/>
<evidence type="ECO:0000256" key="7">
    <source>
        <dbReference type="ARBA" id="ARBA00061363"/>
    </source>
</evidence>
<comment type="pathway">
    <text evidence="1 8">One-carbon metabolism; tetrahydrofolate interconversion.</text>
</comment>
<name>A0A7X3LJQ6_9BACL</name>
<dbReference type="CDD" id="cd00477">
    <property type="entry name" value="FTHFS"/>
    <property type="match status" value="1"/>
</dbReference>
<dbReference type="HAMAP" id="MF_01543">
    <property type="entry name" value="FTHFS"/>
    <property type="match status" value="1"/>
</dbReference>
<dbReference type="PROSITE" id="PS00721">
    <property type="entry name" value="FTHFS_1"/>
    <property type="match status" value="1"/>
</dbReference>
<feature type="binding site" evidence="8">
    <location>
        <begin position="53"/>
        <end position="60"/>
    </location>
    <ligand>
        <name>ATP</name>
        <dbReference type="ChEBI" id="CHEBI:30616"/>
    </ligand>
</feature>
<keyword evidence="2 8" id="KW-0554">One-carbon metabolism</keyword>
<evidence type="ECO:0000313" key="9">
    <source>
        <dbReference type="EMBL" id="MWV46520.1"/>
    </source>
</evidence>
<dbReference type="Gene3D" id="3.10.410.10">
    <property type="entry name" value="Formyltetrahydrofolate synthetase, domain 3"/>
    <property type="match status" value="1"/>
</dbReference>
<evidence type="ECO:0000256" key="6">
    <source>
        <dbReference type="ARBA" id="ARBA00049033"/>
    </source>
</evidence>
<dbReference type="AlphaFoldDB" id="A0A7X3LJQ6"/>
<organism evidence="9 10">
    <name type="scientific">Paenibacillus dendrobii</name>
    <dbReference type="NCBI Taxonomy" id="2691084"/>
    <lineage>
        <taxon>Bacteria</taxon>
        <taxon>Bacillati</taxon>
        <taxon>Bacillota</taxon>
        <taxon>Bacilli</taxon>
        <taxon>Bacillales</taxon>
        <taxon>Paenibacillaceae</taxon>
        <taxon>Paenibacillus</taxon>
    </lineage>
</organism>
<evidence type="ECO:0000256" key="4">
    <source>
        <dbReference type="ARBA" id="ARBA00022741"/>
    </source>
</evidence>
<accession>A0A7X3LJQ6</accession>
<dbReference type="GO" id="GO:0004329">
    <property type="term" value="F:formate-tetrahydrofolate ligase activity"/>
    <property type="evidence" value="ECO:0007669"/>
    <property type="project" value="UniProtKB-UniRule"/>
</dbReference>
<reference evidence="9 10" key="1">
    <citation type="submission" date="2019-12" db="EMBL/GenBank/DDBJ databases">
        <title>Paenibacillus sp. nov., an endophytic bacterium isolated from the stem of Dendrobium.</title>
        <authorList>
            <person name="Zhao R."/>
        </authorList>
    </citation>
    <scope>NUCLEOTIDE SEQUENCE [LARGE SCALE GENOMIC DNA]</scope>
    <source>
        <strain evidence="9 10">HJL G12</strain>
    </source>
</reference>
<dbReference type="GO" id="GO:0035999">
    <property type="term" value="P:tetrahydrofolate interconversion"/>
    <property type="evidence" value="ECO:0007669"/>
    <property type="project" value="UniProtKB-UniRule"/>
</dbReference>
<dbReference type="InterPro" id="IPR000559">
    <property type="entry name" value="Formate_THF_ligase"/>
</dbReference>
<keyword evidence="4 8" id="KW-0547">Nucleotide-binding</keyword>